<dbReference type="EMBL" id="JAPQKH010000004">
    <property type="protein sequence ID" value="KAJ5100889.1"/>
    <property type="molecule type" value="Genomic_DNA"/>
</dbReference>
<proteinExistence type="predicted"/>
<evidence type="ECO:0000313" key="3">
    <source>
        <dbReference type="Proteomes" id="UP001149165"/>
    </source>
</evidence>
<organism evidence="2 3">
    <name type="scientific">Penicillium angulare</name>
    <dbReference type="NCBI Taxonomy" id="116970"/>
    <lineage>
        <taxon>Eukaryota</taxon>
        <taxon>Fungi</taxon>
        <taxon>Dikarya</taxon>
        <taxon>Ascomycota</taxon>
        <taxon>Pezizomycotina</taxon>
        <taxon>Eurotiomycetes</taxon>
        <taxon>Eurotiomycetidae</taxon>
        <taxon>Eurotiales</taxon>
        <taxon>Aspergillaceae</taxon>
        <taxon>Penicillium</taxon>
    </lineage>
</organism>
<keyword evidence="3" id="KW-1185">Reference proteome</keyword>
<reference evidence="2" key="1">
    <citation type="submission" date="2022-11" db="EMBL/GenBank/DDBJ databases">
        <authorList>
            <person name="Petersen C."/>
        </authorList>
    </citation>
    <scope>NUCLEOTIDE SEQUENCE</scope>
    <source>
        <strain evidence="2">IBT 30069</strain>
    </source>
</reference>
<feature type="region of interest" description="Disordered" evidence="1">
    <location>
        <begin position="113"/>
        <end position="137"/>
    </location>
</feature>
<dbReference type="AlphaFoldDB" id="A0A9W9KC56"/>
<name>A0A9W9KC56_9EURO</name>
<comment type="caution">
    <text evidence="2">The sequence shown here is derived from an EMBL/GenBank/DDBJ whole genome shotgun (WGS) entry which is preliminary data.</text>
</comment>
<gene>
    <name evidence="2" type="ORF">N7456_006941</name>
</gene>
<protein>
    <submittedName>
        <fullName evidence="2">Uncharacterized protein</fullName>
    </submittedName>
</protein>
<reference evidence="2" key="2">
    <citation type="journal article" date="2023" name="IMA Fungus">
        <title>Comparative genomic study of the Penicillium genus elucidates a diverse pangenome and 15 lateral gene transfer events.</title>
        <authorList>
            <person name="Petersen C."/>
            <person name="Sorensen T."/>
            <person name="Nielsen M.R."/>
            <person name="Sondergaard T.E."/>
            <person name="Sorensen J.L."/>
            <person name="Fitzpatrick D.A."/>
            <person name="Frisvad J.C."/>
            <person name="Nielsen K.L."/>
        </authorList>
    </citation>
    <scope>NUCLEOTIDE SEQUENCE</scope>
    <source>
        <strain evidence="2">IBT 30069</strain>
    </source>
</reference>
<evidence type="ECO:0000256" key="1">
    <source>
        <dbReference type="SAM" id="MobiDB-lite"/>
    </source>
</evidence>
<evidence type="ECO:0000313" key="2">
    <source>
        <dbReference type="EMBL" id="KAJ5100889.1"/>
    </source>
</evidence>
<accession>A0A9W9KC56</accession>
<dbReference type="Proteomes" id="UP001149165">
    <property type="component" value="Unassembled WGS sequence"/>
</dbReference>
<dbReference type="OrthoDB" id="4288742at2759"/>
<sequence>MHAQDTLHLLASSMEMIVQVSDKYISGRDSVDELIELSEVIDGTRKPFFVLNVGACDTAWNRVNQNGLVTFFNQAGDEAECTLNDCLSVGSWCSATDIEVTSSSISLSYSTKTTSPANSPANSSVTSTATSSATSFC</sequence>